<accession>A0A8S2XMQ1</accession>
<evidence type="ECO:0000256" key="3">
    <source>
        <dbReference type="ARBA" id="ARBA00022692"/>
    </source>
</evidence>
<sequence>VTGNQATAGIFGTYPAQGVSQITLFFDQVLSTGLLLISLCALSNKRNKLVANSLIPIAVAFTIISIGVGFGT</sequence>
<name>A0A8S2XMQ1_9BILA</name>
<evidence type="ECO:0000256" key="6">
    <source>
        <dbReference type="SAM" id="Phobius"/>
    </source>
</evidence>
<feature type="transmembrane region" description="Helical" evidence="6">
    <location>
        <begin position="22"/>
        <end position="42"/>
    </location>
</feature>
<proteinExistence type="predicted"/>
<keyword evidence="2" id="KW-0813">Transport</keyword>
<reference evidence="8" key="1">
    <citation type="submission" date="2021-02" db="EMBL/GenBank/DDBJ databases">
        <authorList>
            <person name="Nowell W R."/>
        </authorList>
    </citation>
    <scope>NUCLEOTIDE SEQUENCE</scope>
</reference>
<dbReference type="GO" id="GO:0016323">
    <property type="term" value="C:basolateral plasma membrane"/>
    <property type="evidence" value="ECO:0007669"/>
    <property type="project" value="TreeGrafter"/>
</dbReference>
<dbReference type="PANTHER" id="PTHR43829:SF9">
    <property type="entry name" value="AQUAPORIN-9"/>
    <property type="match status" value="1"/>
</dbReference>
<keyword evidence="4 6" id="KW-1133">Transmembrane helix</keyword>
<feature type="transmembrane region" description="Helical" evidence="6">
    <location>
        <begin position="49"/>
        <end position="70"/>
    </location>
</feature>
<organism evidence="8 9">
    <name type="scientific">Didymodactylos carnosus</name>
    <dbReference type="NCBI Taxonomy" id="1234261"/>
    <lineage>
        <taxon>Eukaryota</taxon>
        <taxon>Metazoa</taxon>
        <taxon>Spiralia</taxon>
        <taxon>Gnathifera</taxon>
        <taxon>Rotifera</taxon>
        <taxon>Eurotatoria</taxon>
        <taxon>Bdelloidea</taxon>
        <taxon>Philodinida</taxon>
        <taxon>Philodinidae</taxon>
        <taxon>Didymodactylos</taxon>
    </lineage>
</organism>
<evidence type="ECO:0000256" key="4">
    <source>
        <dbReference type="ARBA" id="ARBA00022989"/>
    </source>
</evidence>
<dbReference type="GO" id="GO:0015254">
    <property type="term" value="F:glycerol channel activity"/>
    <property type="evidence" value="ECO:0007669"/>
    <property type="project" value="TreeGrafter"/>
</dbReference>
<dbReference type="InterPro" id="IPR023271">
    <property type="entry name" value="Aquaporin-like"/>
</dbReference>
<keyword evidence="5 6" id="KW-0472">Membrane</keyword>
<dbReference type="Proteomes" id="UP000677228">
    <property type="component" value="Unassembled WGS sequence"/>
</dbReference>
<dbReference type="InterPro" id="IPR050363">
    <property type="entry name" value="MIP/Aquaporin"/>
</dbReference>
<evidence type="ECO:0000256" key="5">
    <source>
        <dbReference type="ARBA" id="ARBA00023136"/>
    </source>
</evidence>
<feature type="non-terminal residue" evidence="8">
    <location>
        <position position="1"/>
    </location>
</feature>
<evidence type="ECO:0000256" key="1">
    <source>
        <dbReference type="ARBA" id="ARBA00004141"/>
    </source>
</evidence>
<evidence type="ECO:0000313" key="7">
    <source>
        <dbReference type="EMBL" id="CAF1653610.1"/>
    </source>
</evidence>
<dbReference type="Proteomes" id="UP000682733">
    <property type="component" value="Unassembled WGS sequence"/>
</dbReference>
<dbReference type="Gene3D" id="1.20.1080.10">
    <property type="entry name" value="Glycerol uptake facilitator protein"/>
    <property type="match status" value="1"/>
</dbReference>
<comment type="caution">
    <text evidence="8">The sequence shown here is derived from an EMBL/GenBank/DDBJ whole genome shotgun (WGS) entry which is preliminary data.</text>
</comment>
<dbReference type="GO" id="GO:0015250">
    <property type="term" value="F:water channel activity"/>
    <property type="evidence" value="ECO:0007669"/>
    <property type="project" value="TreeGrafter"/>
</dbReference>
<dbReference type="EMBL" id="CAJOBA010096077">
    <property type="protein sequence ID" value="CAF4503533.1"/>
    <property type="molecule type" value="Genomic_DNA"/>
</dbReference>
<gene>
    <name evidence="7" type="ORF">OVA965_LOCUS44959</name>
    <name evidence="8" type="ORF">TMI583_LOCUS48056</name>
</gene>
<comment type="subcellular location">
    <subcellularLocation>
        <location evidence="1">Membrane</location>
        <topology evidence="1">Multi-pass membrane protein</topology>
    </subcellularLocation>
</comment>
<dbReference type="PANTHER" id="PTHR43829">
    <property type="entry name" value="AQUAPORIN OR AQUAGLYCEROPORIN RELATED"/>
    <property type="match status" value="1"/>
</dbReference>
<evidence type="ECO:0000256" key="2">
    <source>
        <dbReference type="ARBA" id="ARBA00022448"/>
    </source>
</evidence>
<evidence type="ECO:0000313" key="9">
    <source>
        <dbReference type="Proteomes" id="UP000682733"/>
    </source>
</evidence>
<dbReference type="AlphaFoldDB" id="A0A8S2XMQ1"/>
<keyword evidence="3 6" id="KW-0812">Transmembrane</keyword>
<dbReference type="SUPFAM" id="SSF81338">
    <property type="entry name" value="Aquaporin-like"/>
    <property type="match status" value="1"/>
</dbReference>
<dbReference type="EMBL" id="CAJNOK010067159">
    <property type="protein sequence ID" value="CAF1653610.1"/>
    <property type="molecule type" value="Genomic_DNA"/>
</dbReference>
<evidence type="ECO:0000313" key="8">
    <source>
        <dbReference type="EMBL" id="CAF4503533.1"/>
    </source>
</evidence>
<protein>
    <submittedName>
        <fullName evidence="8">Uncharacterized protein</fullName>
    </submittedName>
</protein>